<dbReference type="HOGENOM" id="CLU_2598238_0_0_5"/>
<name>B9JIM1_RHIR8</name>
<protein>
    <submittedName>
        <fullName evidence="2">Uncharacterized protein</fullName>
    </submittedName>
</protein>
<dbReference type="EMBL" id="CP000629">
    <property type="protein sequence ID" value="ACM29763.1"/>
    <property type="molecule type" value="Genomic_DNA"/>
</dbReference>
<evidence type="ECO:0000256" key="1">
    <source>
        <dbReference type="SAM" id="MobiDB-lite"/>
    </source>
</evidence>
<dbReference type="AlphaFoldDB" id="B9JIM1"/>
<feature type="compositionally biased region" description="Polar residues" evidence="1">
    <location>
        <begin position="70"/>
        <end position="79"/>
    </location>
</feature>
<proteinExistence type="predicted"/>
<accession>B9JIM1</accession>
<dbReference type="Proteomes" id="UP000001600">
    <property type="component" value="Chromosome 2"/>
</dbReference>
<reference evidence="2 3" key="1">
    <citation type="journal article" date="2009" name="J. Bacteriol.">
        <title>Genome sequences of three Agrobacterium biovars help elucidate the evolution of multichromosome genomes in bacteria.</title>
        <authorList>
            <person name="Slater S.C."/>
            <person name="Goldman B.S."/>
            <person name="Goodner B."/>
            <person name="Setubal J.C."/>
            <person name="Farrand S.K."/>
            <person name="Nester E.W."/>
            <person name="Burr T.J."/>
            <person name="Banta L."/>
            <person name="Dickerman A.W."/>
            <person name="Paulsen I."/>
            <person name="Otten L."/>
            <person name="Suen G."/>
            <person name="Welch R."/>
            <person name="Almeida N.F."/>
            <person name="Arnold F."/>
            <person name="Burton O.T."/>
            <person name="Du Z."/>
            <person name="Ewing A."/>
            <person name="Godsy E."/>
            <person name="Heisel S."/>
            <person name="Houmiel K.L."/>
            <person name="Jhaveri J."/>
            <person name="Lu J."/>
            <person name="Miller N.M."/>
            <person name="Norton S."/>
            <person name="Chen Q."/>
            <person name="Phoolcharoen W."/>
            <person name="Ohlin V."/>
            <person name="Ondrusek D."/>
            <person name="Pride N."/>
            <person name="Stricklin S.L."/>
            <person name="Sun J."/>
            <person name="Wheeler C."/>
            <person name="Wilson L."/>
            <person name="Zhu H."/>
            <person name="Wood D.W."/>
        </authorList>
    </citation>
    <scope>NUCLEOTIDE SEQUENCE [LARGE SCALE GENOMIC DNA]</scope>
    <source>
        <strain evidence="3">K84 / ATCC BAA-868</strain>
    </source>
</reference>
<feature type="region of interest" description="Disordered" evidence="1">
    <location>
        <begin position="58"/>
        <end position="79"/>
    </location>
</feature>
<sequence length="79" mass="8098">MRGDLLGTAAIKIDGRLGKEVRGDVRFVIHVVGLALALAATPMGGAAVDLTHTAFVQDRNGGGSGGGNSIPRQDQLTRC</sequence>
<gene>
    <name evidence="2" type="ordered locus">Arad_8509</name>
</gene>
<dbReference type="RefSeq" id="WP_012650036.1">
    <property type="nucleotide sequence ID" value="NC_011983.1"/>
</dbReference>
<evidence type="ECO:0000313" key="2">
    <source>
        <dbReference type="EMBL" id="ACM29763.1"/>
    </source>
</evidence>
<evidence type="ECO:0000313" key="3">
    <source>
        <dbReference type="Proteomes" id="UP000001600"/>
    </source>
</evidence>
<organism evidence="2 3">
    <name type="scientific">Rhizobium rhizogenes (strain K84 / ATCC BAA-868)</name>
    <name type="common">Agrobacterium radiobacter</name>
    <dbReference type="NCBI Taxonomy" id="311403"/>
    <lineage>
        <taxon>Bacteria</taxon>
        <taxon>Pseudomonadati</taxon>
        <taxon>Pseudomonadota</taxon>
        <taxon>Alphaproteobacteria</taxon>
        <taxon>Hyphomicrobiales</taxon>
        <taxon>Rhizobiaceae</taxon>
        <taxon>Rhizobium/Agrobacterium group</taxon>
        <taxon>Rhizobium</taxon>
    </lineage>
</organism>
<dbReference type="KEGG" id="ara:Arad_8509"/>